<keyword evidence="1" id="KW-0472">Membrane</keyword>
<feature type="transmembrane region" description="Helical" evidence="1">
    <location>
        <begin position="94"/>
        <end position="114"/>
    </location>
</feature>
<organism evidence="2">
    <name type="scientific">viral metagenome</name>
    <dbReference type="NCBI Taxonomy" id="1070528"/>
    <lineage>
        <taxon>unclassified sequences</taxon>
        <taxon>metagenomes</taxon>
        <taxon>organismal metagenomes</taxon>
    </lineage>
</organism>
<reference evidence="2" key="1">
    <citation type="journal article" date="2020" name="Nature">
        <title>Giant virus diversity and host interactions through global metagenomics.</title>
        <authorList>
            <person name="Schulz F."/>
            <person name="Roux S."/>
            <person name="Paez-Espino D."/>
            <person name="Jungbluth S."/>
            <person name="Walsh D.A."/>
            <person name="Denef V.J."/>
            <person name="McMahon K.D."/>
            <person name="Konstantinidis K.T."/>
            <person name="Eloe-Fadrosh E.A."/>
            <person name="Kyrpides N.C."/>
            <person name="Woyke T."/>
        </authorList>
    </citation>
    <scope>NUCLEOTIDE SEQUENCE</scope>
    <source>
        <strain evidence="2">GVMAG-M-3300023179-99</strain>
    </source>
</reference>
<accession>A0A6C0HES7</accession>
<dbReference type="EMBL" id="MN739946">
    <property type="protein sequence ID" value="QHT79131.1"/>
    <property type="molecule type" value="Genomic_DNA"/>
</dbReference>
<feature type="transmembrane region" description="Helical" evidence="1">
    <location>
        <begin position="67"/>
        <end position="85"/>
    </location>
</feature>
<feature type="transmembrane region" description="Helical" evidence="1">
    <location>
        <begin position="150"/>
        <end position="168"/>
    </location>
</feature>
<keyword evidence="1" id="KW-1133">Transmembrane helix</keyword>
<sequence length="172" mass="18777">MYRFLLAFLVFSSFALCVTTLIFLGADSQAQLTPVEVGKPVAGKLLGGAKDYSEQKMDISVSYPVRIATNSLGVFAALASLYFLYAKKYKGSKVMYAPLLIAAASFGMFLYNLVQLSTNIGIFERVDLNKTRVGQQQGGVFTLFSVNMDLASSAVGLLAQAGTFFYLFNRRI</sequence>
<protein>
    <submittedName>
        <fullName evidence="2">Uncharacterized protein</fullName>
    </submittedName>
</protein>
<dbReference type="AlphaFoldDB" id="A0A6C0HES7"/>
<evidence type="ECO:0000256" key="1">
    <source>
        <dbReference type="SAM" id="Phobius"/>
    </source>
</evidence>
<evidence type="ECO:0000313" key="2">
    <source>
        <dbReference type="EMBL" id="QHT79131.1"/>
    </source>
</evidence>
<keyword evidence="1" id="KW-0812">Transmembrane</keyword>
<name>A0A6C0HES7_9ZZZZ</name>
<proteinExistence type="predicted"/>